<dbReference type="Proteomes" id="UP000076603">
    <property type="component" value="Unassembled WGS sequence"/>
</dbReference>
<organism evidence="2 3">
    <name type="scientific">Clostridium magnum DSM 2767</name>
    <dbReference type="NCBI Taxonomy" id="1121326"/>
    <lineage>
        <taxon>Bacteria</taxon>
        <taxon>Bacillati</taxon>
        <taxon>Bacillota</taxon>
        <taxon>Clostridia</taxon>
        <taxon>Eubacteriales</taxon>
        <taxon>Clostridiaceae</taxon>
        <taxon>Clostridium</taxon>
    </lineage>
</organism>
<dbReference type="Pfam" id="PF03837">
    <property type="entry name" value="RecT"/>
    <property type="match status" value="1"/>
</dbReference>
<proteinExistence type="predicted"/>
<keyword evidence="3" id="KW-1185">Reference proteome</keyword>
<name>A0A162QFV1_9CLOT</name>
<dbReference type="PATRIC" id="fig|1121326.3.peg.6215"/>
<dbReference type="GO" id="GO:0006259">
    <property type="term" value="P:DNA metabolic process"/>
    <property type="evidence" value="ECO:0007669"/>
    <property type="project" value="InterPro"/>
</dbReference>
<evidence type="ECO:0000313" key="2">
    <source>
        <dbReference type="EMBL" id="KZL88493.1"/>
    </source>
</evidence>
<gene>
    <name evidence="2" type="ORF">CLMAG_61480</name>
</gene>
<protein>
    <submittedName>
        <fullName evidence="2">Recombination and repair protein RecT</fullName>
    </submittedName>
</protein>
<feature type="region of interest" description="Disordered" evidence="1">
    <location>
        <begin position="282"/>
        <end position="301"/>
    </location>
</feature>
<dbReference type="EMBL" id="LWAE01000017">
    <property type="protein sequence ID" value="KZL88493.1"/>
    <property type="molecule type" value="Genomic_DNA"/>
</dbReference>
<evidence type="ECO:0000313" key="3">
    <source>
        <dbReference type="Proteomes" id="UP000076603"/>
    </source>
</evidence>
<accession>A0A162QFV1</accession>
<dbReference type="OrthoDB" id="1045432at2"/>
<dbReference type="RefSeq" id="WP_066630937.1">
    <property type="nucleotide sequence ID" value="NZ_FQXL01000046.1"/>
</dbReference>
<dbReference type="GO" id="GO:0003677">
    <property type="term" value="F:DNA binding"/>
    <property type="evidence" value="ECO:0007669"/>
    <property type="project" value="InterPro"/>
</dbReference>
<evidence type="ECO:0000256" key="1">
    <source>
        <dbReference type="SAM" id="MobiDB-lite"/>
    </source>
</evidence>
<dbReference type="InterPro" id="IPR018330">
    <property type="entry name" value="RecT_fam"/>
</dbReference>
<dbReference type="STRING" id="1121326.CLMAG_61480"/>
<comment type="caution">
    <text evidence="2">The sequence shown here is derived from an EMBL/GenBank/DDBJ whole genome shotgun (WGS) entry which is preliminary data.</text>
</comment>
<reference evidence="2 3" key="1">
    <citation type="submission" date="2016-04" db="EMBL/GenBank/DDBJ databases">
        <title>Genome sequence of Clostridium magnum DSM 2767.</title>
        <authorList>
            <person name="Poehlein A."/>
            <person name="Uhlig R."/>
            <person name="Fischer R."/>
            <person name="Bahl H."/>
            <person name="Daniel R."/>
        </authorList>
    </citation>
    <scope>NUCLEOTIDE SEQUENCE [LARGE SCALE GENOMIC DNA]</scope>
    <source>
        <strain evidence="2 3">DSM 2767</strain>
    </source>
</reference>
<sequence>MENKNNAVATTTQEKNITEDVLNRVRDLRTKGDLRIPQNYSAENALKSAYLILTETVNKDKKPVLQTCSKASIANTLLDMVIQGLSPAKKQCYFVSYGDKLQLMRSYMGTVAVTKRLNGVKDVKAYCIYEGDEFETEFDIDTATLKITKFNPKFENIDMNKIKGAFAVILGDDDPIHIEIMNMNQIKAAWNQGYAKGGSGAHKNFTDEMAKKTVINRACKMFANTSDDSDILIDAFNKSDKAFDEEKTVNNVDYEVHEEIKENANTTIIDVEPQKQEFVKADNENKEETSGQVNILETPGF</sequence>
<dbReference type="AlphaFoldDB" id="A0A162QFV1"/>